<protein>
    <submittedName>
        <fullName evidence="1">Uncharacterized protein</fullName>
    </submittedName>
</protein>
<dbReference type="Proteomes" id="UP000054423">
    <property type="component" value="Unassembled WGS sequence"/>
</dbReference>
<reference evidence="1" key="1">
    <citation type="submission" date="2013-11" db="EMBL/GenBank/DDBJ databases">
        <title>The Genome Sequence of Phytophthora parasitica CHvinca01.</title>
        <authorList>
            <consortium name="The Broad Institute Genomics Platform"/>
            <person name="Russ C."/>
            <person name="Tyler B."/>
            <person name="Panabieres F."/>
            <person name="Shan W."/>
            <person name="Tripathy S."/>
            <person name="Grunwald N."/>
            <person name="Machado M."/>
            <person name="Johnson C.S."/>
            <person name="Arredondo F."/>
            <person name="Hong C."/>
            <person name="Coffey M."/>
            <person name="Young S.K."/>
            <person name="Zeng Q."/>
            <person name="Gargeya S."/>
            <person name="Fitzgerald M."/>
            <person name="Abouelleil A."/>
            <person name="Alvarado L."/>
            <person name="Chapman S.B."/>
            <person name="Gainer-Dewar J."/>
            <person name="Goldberg J."/>
            <person name="Griggs A."/>
            <person name="Gujja S."/>
            <person name="Hansen M."/>
            <person name="Howarth C."/>
            <person name="Imamovic A."/>
            <person name="Ireland A."/>
            <person name="Larimer J."/>
            <person name="McCowan C."/>
            <person name="Murphy C."/>
            <person name="Pearson M."/>
            <person name="Poon T.W."/>
            <person name="Priest M."/>
            <person name="Roberts A."/>
            <person name="Saif S."/>
            <person name="Shea T."/>
            <person name="Sykes S."/>
            <person name="Wortman J."/>
            <person name="Nusbaum C."/>
            <person name="Birren B."/>
        </authorList>
    </citation>
    <scope>NUCLEOTIDE SEQUENCE [LARGE SCALE GENOMIC DNA]</scope>
    <source>
        <strain evidence="1">CHvinca01</strain>
    </source>
</reference>
<gene>
    <name evidence="1" type="ORF">L917_16323</name>
</gene>
<dbReference type="AlphaFoldDB" id="W2KFE1"/>
<proteinExistence type="predicted"/>
<organism evidence="1">
    <name type="scientific">Phytophthora nicotianae</name>
    <name type="common">Potato buckeye rot agent</name>
    <name type="synonym">Phytophthora parasitica</name>
    <dbReference type="NCBI Taxonomy" id="4792"/>
    <lineage>
        <taxon>Eukaryota</taxon>
        <taxon>Sar</taxon>
        <taxon>Stramenopiles</taxon>
        <taxon>Oomycota</taxon>
        <taxon>Peronosporomycetes</taxon>
        <taxon>Peronosporales</taxon>
        <taxon>Peronosporaceae</taxon>
        <taxon>Phytophthora</taxon>
    </lineage>
</organism>
<evidence type="ECO:0000313" key="1">
    <source>
        <dbReference type="EMBL" id="ETL83787.1"/>
    </source>
</evidence>
<dbReference type="EMBL" id="KI681970">
    <property type="protein sequence ID" value="ETL83787.1"/>
    <property type="molecule type" value="Genomic_DNA"/>
</dbReference>
<name>W2KFE1_PHYNI</name>
<sequence length="69" mass="7786">MELPDGTADDEDDDIFGMLADADDELTLSLTLSFCRRRQRLRPRRGSVYGRVNSDTGFHPNCSAAYFAR</sequence>
<accession>W2KFE1</accession>